<feature type="transmembrane region" description="Helical" evidence="10">
    <location>
        <begin position="26"/>
        <end position="45"/>
    </location>
</feature>
<feature type="transmembrane region" description="Helical" evidence="10">
    <location>
        <begin position="136"/>
        <end position="153"/>
    </location>
</feature>
<gene>
    <name evidence="10 12" type="primary">murJ</name>
    <name evidence="12" type="ORF">KEC16_12880</name>
</gene>
<evidence type="ECO:0000256" key="9">
    <source>
        <dbReference type="ARBA" id="ARBA00061532"/>
    </source>
</evidence>
<evidence type="ECO:0000256" key="10">
    <source>
        <dbReference type="HAMAP-Rule" id="MF_02078"/>
    </source>
</evidence>
<dbReference type="EMBL" id="JAGTUF010000012">
    <property type="protein sequence ID" value="MBR9972612.1"/>
    <property type="molecule type" value="Genomic_DNA"/>
</dbReference>
<feature type="transmembrane region" description="Helical" evidence="10">
    <location>
        <begin position="351"/>
        <end position="372"/>
    </location>
</feature>
<evidence type="ECO:0000256" key="8">
    <source>
        <dbReference type="ARBA" id="ARBA00060041"/>
    </source>
</evidence>
<keyword evidence="10" id="KW-0997">Cell inner membrane</keyword>
<dbReference type="PRINTS" id="PR01806">
    <property type="entry name" value="VIRFACTRMVIN"/>
</dbReference>
<organism evidence="12 13">
    <name type="scientific">Magnetospirillum sulfuroxidans</name>
    <dbReference type="NCBI Taxonomy" id="611300"/>
    <lineage>
        <taxon>Bacteria</taxon>
        <taxon>Pseudomonadati</taxon>
        <taxon>Pseudomonadota</taxon>
        <taxon>Alphaproteobacteria</taxon>
        <taxon>Rhodospirillales</taxon>
        <taxon>Rhodospirillaceae</taxon>
        <taxon>Magnetospirillum</taxon>
    </lineage>
</organism>
<reference evidence="12 13" key="1">
    <citation type="submission" date="2021-04" db="EMBL/GenBank/DDBJ databases">
        <title>Magnetospirillum sulfuroxidans sp. nov., a facultative chemolithoautotrophic sulfur-oxidizing alphaproteobacterium isolated from freshwater sediment and proposals for Paramagetospirillum gen. nov., and Magnetospirillaceae fam. nov.</title>
        <authorList>
            <person name="Koziaeva V."/>
            <person name="Geelhoed J.S."/>
            <person name="Sorokin D.Y."/>
            <person name="Grouzdev D.S."/>
        </authorList>
    </citation>
    <scope>NUCLEOTIDE SEQUENCE [LARGE SCALE GENOMIC DNA]</scope>
    <source>
        <strain evidence="12 13">J10</strain>
    </source>
</reference>
<evidence type="ECO:0000256" key="5">
    <source>
        <dbReference type="ARBA" id="ARBA00022984"/>
    </source>
</evidence>
<feature type="transmembrane region" description="Helical" evidence="10">
    <location>
        <begin position="315"/>
        <end position="339"/>
    </location>
</feature>
<keyword evidence="13" id="KW-1185">Reference proteome</keyword>
<sequence>MNLLRSIATIGGFTMGSRVTGFARDILIANYLGAGLVADCFFVAFKFPNLFRRLFAEGAFNAAFVPLFAGKLESEGEGEAAAKRFAENALAVLSVGLAAFVAVMLIIMPWAMYVFAPGFDAVAGKMELAAELSRLTFPYLLFISLVSLQSGVLNSIGRFAAAAGTPILLNLTLIAALIGLTPLTPTAGHALAIGTTIAGILQFLWLVLSLRAQGWMLSWRWPRLDPDVVLLMKRIVPGAVGAGVYQVNLLIDTMIASVVAEGAVSYLYYADRVNQLPLGVVGIAVGTALLPILSRQIRAGNDEAAQYSQNRALEFSLLLTVPAMAAIAVLSVPLIMVLFQRGAFGWAETQATAGALAAFSLGLPAYVLAKCLTPAFFARHDTATPVKLATIAMISNIVLNLALWPLGLAQIGIALATAASAWINVGLLAWTLRRRGIFRLDARLRSKAPRIVVATAVMALAVGAGGWWAQPQMADASQTMRAALLAALVGGGIGLFALLAQLTGAMRLSEIKAMLKRQQP</sequence>
<name>A0ABS5IEK6_9PROT</name>
<dbReference type="NCBIfam" id="TIGR01695">
    <property type="entry name" value="murJ_mviN"/>
    <property type="match status" value="1"/>
</dbReference>
<keyword evidence="3 10" id="KW-0812">Transmembrane</keyword>
<accession>A0ABS5IEK6</accession>
<dbReference type="PIRSF" id="PIRSF002869">
    <property type="entry name" value="MviN"/>
    <property type="match status" value="1"/>
</dbReference>
<feature type="transmembrane region" description="Helical" evidence="10">
    <location>
        <begin position="275"/>
        <end position="294"/>
    </location>
</feature>
<feature type="transmembrane region" description="Helical" evidence="10">
    <location>
        <begin position="187"/>
        <end position="210"/>
    </location>
</feature>
<proteinExistence type="inferred from homology"/>
<keyword evidence="6 10" id="KW-1133">Transmembrane helix</keyword>
<dbReference type="Pfam" id="PF03023">
    <property type="entry name" value="MurJ"/>
    <property type="match status" value="1"/>
</dbReference>
<comment type="similarity">
    <text evidence="9 10 11">Belongs to the MurJ/MviN family.</text>
</comment>
<dbReference type="Proteomes" id="UP000680714">
    <property type="component" value="Unassembled WGS sequence"/>
</dbReference>
<protein>
    <recommendedName>
        <fullName evidence="10">Probable lipid II flippase MurJ</fullName>
    </recommendedName>
</protein>
<keyword evidence="7 10" id="KW-0472">Membrane</keyword>
<feature type="transmembrane region" description="Helical" evidence="10">
    <location>
        <begin position="451"/>
        <end position="470"/>
    </location>
</feature>
<evidence type="ECO:0000256" key="11">
    <source>
        <dbReference type="PIRNR" id="PIRNR002869"/>
    </source>
</evidence>
<keyword evidence="5 10" id="KW-0573">Peptidoglycan synthesis</keyword>
<keyword evidence="10 11" id="KW-0813">Transport</keyword>
<comment type="subcellular location">
    <subcellularLocation>
        <location evidence="10">Cell inner membrane</location>
        <topology evidence="10">Multi-pass membrane protein</topology>
    </subcellularLocation>
    <subcellularLocation>
        <location evidence="1">Cell membrane</location>
        <topology evidence="1">Multi-pass membrane protein</topology>
    </subcellularLocation>
</comment>
<feature type="transmembrane region" description="Helical" evidence="10">
    <location>
        <begin position="160"/>
        <end position="181"/>
    </location>
</feature>
<evidence type="ECO:0000313" key="12">
    <source>
        <dbReference type="EMBL" id="MBR9972612.1"/>
    </source>
</evidence>
<feature type="transmembrane region" description="Helical" evidence="10">
    <location>
        <begin position="482"/>
        <end position="508"/>
    </location>
</feature>
<evidence type="ECO:0000256" key="6">
    <source>
        <dbReference type="ARBA" id="ARBA00022989"/>
    </source>
</evidence>
<feature type="transmembrane region" description="Helical" evidence="10">
    <location>
        <begin position="90"/>
        <end position="116"/>
    </location>
</feature>
<keyword evidence="2 10" id="KW-1003">Cell membrane</keyword>
<dbReference type="RefSeq" id="WP_211549522.1">
    <property type="nucleotide sequence ID" value="NZ_JAGTUF010000012.1"/>
</dbReference>
<dbReference type="PANTHER" id="PTHR47019:SF1">
    <property type="entry name" value="LIPID II FLIPPASE MURJ"/>
    <property type="match status" value="1"/>
</dbReference>
<keyword evidence="4 10" id="KW-0133">Cell shape</keyword>
<evidence type="ECO:0000256" key="4">
    <source>
        <dbReference type="ARBA" id="ARBA00022960"/>
    </source>
</evidence>
<dbReference type="HAMAP" id="MF_02078">
    <property type="entry name" value="MurJ_MviN"/>
    <property type="match status" value="1"/>
</dbReference>
<dbReference type="InterPro" id="IPR004268">
    <property type="entry name" value="MurJ"/>
</dbReference>
<comment type="caution">
    <text evidence="12">The sequence shown here is derived from an EMBL/GenBank/DDBJ whole genome shotgun (WGS) entry which is preliminary data.</text>
</comment>
<dbReference type="CDD" id="cd13123">
    <property type="entry name" value="MATE_MurJ_like"/>
    <property type="match status" value="1"/>
</dbReference>
<keyword evidence="10 11" id="KW-0961">Cell wall biogenesis/degradation</keyword>
<feature type="transmembrane region" description="Helical" evidence="10">
    <location>
        <begin position="384"/>
        <end position="403"/>
    </location>
</feature>
<evidence type="ECO:0000256" key="3">
    <source>
        <dbReference type="ARBA" id="ARBA00022692"/>
    </source>
</evidence>
<comment type="pathway">
    <text evidence="10">Cell wall biogenesis; peptidoglycan biosynthesis.</text>
</comment>
<evidence type="ECO:0000256" key="1">
    <source>
        <dbReference type="ARBA" id="ARBA00004651"/>
    </source>
</evidence>
<comment type="function">
    <text evidence="8 10 11">Involved in peptidoglycan biosynthesis. Transports lipid-linked peptidoglycan precursors from the inner to the outer leaflet of the cytoplasmic membrane.</text>
</comment>
<dbReference type="PANTHER" id="PTHR47019">
    <property type="entry name" value="LIPID II FLIPPASE MURJ"/>
    <property type="match status" value="1"/>
</dbReference>
<feature type="transmembrane region" description="Helical" evidence="10">
    <location>
        <begin position="249"/>
        <end position="269"/>
    </location>
</feature>
<feature type="transmembrane region" description="Helical" evidence="10">
    <location>
        <begin position="409"/>
        <end position="430"/>
    </location>
</feature>
<evidence type="ECO:0000256" key="7">
    <source>
        <dbReference type="ARBA" id="ARBA00023136"/>
    </source>
</evidence>
<evidence type="ECO:0000256" key="2">
    <source>
        <dbReference type="ARBA" id="ARBA00022475"/>
    </source>
</evidence>
<dbReference type="InterPro" id="IPR051050">
    <property type="entry name" value="Lipid_II_flippase_MurJ/MviN"/>
</dbReference>
<evidence type="ECO:0000313" key="13">
    <source>
        <dbReference type="Proteomes" id="UP000680714"/>
    </source>
</evidence>